<reference evidence="8 9" key="1">
    <citation type="submission" date="2020-01" db="EMBL/GenBank/DDBJ databases">
        <title>Sphingomonas sp. C33 whole genome sequece.</title>
        <authorList>
            <person name="Park C."/>
        </authorList>
    </citation>
    <scope>NUCLEOTIDE SEQUENCE [LARGE SCALE GENOMIC DNA]</scope>
    <source>
        <strain evidence="8 9">C33</strain>
    </source>
</reference>
<evidence type="ECO:0000313" key="8">
    <source>
        <dbReference type="EMBL" id="QHL89784.1"/>
    </source>
</evidence>
<dbReference type="UniPathway" id="UPA00124"/>
<evidence type="ECO:0000256" key="4">
    <source>
        <dbReference type="ARBA" id="ARBA00019595"/>
    </source>
</evidence>
<dbReference type="PANTHER" id="PTHR21047">
    <property type="entry name" value="DTDP-6-DEOXY-D-GLUCOSE-3,5 EPIMERASE"/>
    <property type="match status" value="1"/>
</dbReference>
<keyword evidence="9" id="KW-1185">Reference proteome</keyword>
<sequence>MPVVLITPRRFADSRGWFAETYQRDRYRAAGIDADFVQDNQSFSKPAGTLRGLHFQTPPHAQAKLVRCLAGRIWDVAVDLRAGSPTFGRWVAAELTAERGEQLYVPAGFGHGFITLEPDCAVAYKTSDFYAPDCDGGIAWDDPDLGIPWPAPADGPLLSDKDQKLPRLKDFASPFAYDGRPLTPLEAQ</sequence>
<gene>
    <name evidence="8" type="primary">rfbC</name>
    <name evidence="8" type="ORF">GVO57_01780</name>
</gene>
<evidence type="ECO:0000256" key="5">
    <source>
        <dbReference type="PIRSR" id="PIRSR600888-1"/>
    </source>
</evidence>
<comment type="function">
    <text evidence="2 7">Catalyzes the epimerization of the C3' and C5'positions of dTDP-6-deoxy-D-xylo-4-hexulose, forming dTDP-6-deoxy-L-lyxo-4-hexulose.</text>
</comment>
<evidence type="ECO:0000256" key="7">
    <source>
        <dbReference type="RuleBase" id="RU364069"/>
    </source>
</evidence>
<keyword evidence="7 8" id="KW-0413">Isomerase</keyword>
<feature type="active site" description="Proton acceptor" evidence="5">
    <location>
        <position position="54"/>
    </location>
</feature>
<dbReference type="GO" id="GO:0000271">
    <property type="term" value="P:polysaccharide biosynthetic process"/>
    <property type="evidence" value="ECO:0007669"/>
    <property type="project" value="TreeGrafter"/>
</dbReference>
<feature type="active site" description="Proton donor" evidence="5">
    <location>
        <position position="124"/>
    </location>
</feature>
<dbReference type="Proteomes" id="UP000464468">
    <property type="component" value="Chromosome"/>
</dbReference>
<dbReference type="EMBL" id="CP047895">
    <property type="protein sequence ID" value="QHL89784.1"/>
    <property type="molecule type" value="Genomic_DNA"/>
</dbReference>
<dbReference type="PANTHER" id="PTHR21047:SF2">
    <property type="entry name" value="THYMIDINE DIPHOSPHO-4-KETO-RHAMNOSE 3,5-EPIMERASE"/>
    <property type="match status" value="1"/>
</dbReference>
<dbReference type="EC" id="5.1.3.13" evidence="3 7"/>
<dbReference type="Gene3D" id="2.60.120.10">
    <property type="entry name" value="Jelly Rolls"/>
    <property type="match status" value="1"/>
</dbReference>
<evidence type="ECO:0000256" key="3">
    <source>
        <dbReference type="ARBA" id="ARBA00012098"/>
    </source>
</evidence>
<dbReference type="SUPFAM" id="SSF51182">
    <property type="entry name" value="RmlC-like cupins"/>
    <property type="match status" value="1"/>
</dbReference>
<protein>
    <recommendedName>
        <fullName evidence="4 7">dTDP-4-dehydrorhamnose 3,5-epimerase</fullName>
        <ecNumber evidence="3 7">5.1.3.13</ecNumber>
    </recommendedName>
    <alternativeName>
        <fullName evidence="7">Thymidine diphospho-4-keto-rhamnose 3,5-epimerase</fullName>
    </alternativeName>
</protein>
<comment type="subunit">
    <text evidence="7">Homodimer.</text>
</comment>
<evidence type="ECO:0000313" key="9">
    <source>
        <dbReference type="Proteomes" id="UP000464468"/>
    </source>
</evidence>
<dbReference type="RefSeq" id="WP_160591355.1">
    <property type="nucleotide sequence ID" value="NZ_CP047895.1"/>
</dbReference>
<dbReference type="InterPro" id="IPR011051">
    <property type="entry name" value="RmlC_Cupin_sf"/>
</dbReference>
<dbReference type="GO" id="GO:0008830">
    <property type="term" value="F:dTDP-4-dehydrorhamnose 3,5-epimerase activity"/>
    <property type="evidence" value="ECO:0007669"/>
    <property type="project" value="UniProtKB-UniRule"/>
</dbReference>
<evidence type="ECO:0000256" key="6">
    <source>
        <dbReference type="PIRSR" id="PIRSR600888-3"/>
    </source>
</evidence>
<dbReference type="InterPro" id="IPR014710">
    <property type="entry name" value="RmlC-like_jellyroll"/>
</dbReference>
<comment type="pathway">
    <text evidence="7">Carbohydrate biosynthesis; dTDP-L-rhamnose biosynthesis.</text>
</comment>
<comment type="similarity">
    <text evidence="7">Belongs to the dTDP-4-dehydrorhamnose 3,5-epimerase family.</text>
</comment>
<dbReference type="GO" id="GO:0005829">
    <property type="term" value="C:cytosol"/>
    <property type="evidence" value="ECO:0007669"/>
    <property type="project" value="TreeGrafter"/>
</dbReference>
<feature type="site" description="Participates in a stacking interaction with the thymidine ring of dTDP-4-oxo-6-deoxyglucose" evidence="6">
    <location>
        <position position="130"/>
    </location>
</feature>
<name>A0A7Z2NUR6_9SPHN</name>
<evidence type="ECO:0000256" key="1">
    <source>
        <dbReference type="ARBA" id="ARBA00001298"/>
    </source>
</evidence>
<evidence type="ECO:0000256" key="2">
    <source>
        <dbReference type="ARBA" id="ARBA00001997"/>
    </source>
</evidence>
<organism evidence="8 9">
    <name type="scientific">Sphingomonas changnyeongensis</name>
    <dbReference type="NCBI Taxonomy" id="2698679"/>
    <lineage>
        <taxon>Bacteria</taxon>
        <taxon>Pseudomonadati</taxon>
        <taxon>Pseudomonadota</taxon>
        <taxon>Alphaproteobacteria</taxon>
        <taxon>Sphingomonadales</taxon>
        <taxon>Sphingomonadaceae</taxon>
        <taxon>Sphingomonas</taxon>
    </lineage>
</organism>
<comment type="catalytic activity">
    <reaction evidence="1 7">
        <text>dTDP-4-dehydro-6-deoxy-alpha-D-glucose = dTDP-4-dehydro-beta-L-rhamnose</text>
        <dbReference type="Rhea" id="RHEA:16969"/>
        <dbReference type="ChEBI" id="CHEBI:57649"/>
        <dbReference type="ChEBI" id="CHEBI:62830"/>
        <dbReference type="EC" id="5.1.3.13"/>
    </reaction>
</comment>
<dbReference type="AlphaFoldDB" id="A0A7Z2NUR6"/>
<dbReference type="CDD" id="cd00438">
    <property type="entry name" value="cupin_RmlC"/>
    <property type="match status" value="1"/>
</dbReference>
<dbReference type="InterPro" id="IPR000888">
    <property type="entry name" value="RmlC-like"/>
</dbReference>
<dbReference type="GO" id="GO:0019305">
    <property type="term" value="P:dTDP-rhamnose biosynthetic process"/>
    <property type="evidence" value="ECO:0007669"/>
    <property type="project" value="UniProtKB-UniRule"/>
</dbReference>
<dbReference type="NCBIfam" id="TIGR01221">
    <property type="entry name" value="rmlC"/>
    <property type="match status" value="1"/>
</dbReference>
<dbReference type="KEGG" id="schy:GVO57_01780"/>
<dbReference type="Pfam" id="PF00908">
    <property type="entry name" value="dTDP_sugar_isom"/>
    <property type="match status" value="1"/>
</dbReference>
<proteinExistence type="inferred from homology"/>
<accession>A0A7Z2NUR6</accession>